<evidence type="ECO:0000313" key="3">
    <source>
        <dbReference type="EMBL" id="GLL03223.1"/>
    </source>
</evidence>
<sequence length="243" mass="28742">MTTRNEVQPLPAWLAWPIRVLAVIFVLPFRLAWDALVWLARVSWKYVGAPFTKYVLAPFCYYVLWTPLRWIAVHLLWRPLSWIAVHILWRPLVWFAKYVLAPMWDGFVWLLKATAPFWHLLARILLTAAKAVALALALVHRWILTPIGRAVAFVWRWVVVPIGQALRWAWNHSVVLLWRYLVVVPLRFVWTYVVVPPARWLHTWVLRPIADTTRSILTTLGLREPPRSRHPLRPGRHPQPRRR</sequence>
<keyword evidence="2" id="KW-1133">Transmembrane helix</keyword>
<accession>A0A9W6NNH2</accession>
<feature type="transmembrane region" description="Helical" evidence="2">
    <location>
        <begin position="120"/>
        <end position="139"/>
    </location>
</feature>
<name>A0A9W6NNH2_9ACTN</name>
<feature type="transmembrane region" description="Helical" evidence="2">
    <location>
        <begin position="51"/>
        <end position="68"/>
    </location>
</feature>
<dbReference type="EMBL" id="BSFP01000031">
    <property type="protein sequence ID" value="GLL03223.1"/>
    <property type="molecule type" value="Genomic_DNA"/>
</dbReference>
<feature type="compositionally biased region" description="Basic residues" evidence="1">
    <location>
        <begin position="228"/>
        <end position="243"/>
    </location>
</feature>
<reference evidence="3" key="1">
    <citation type="journal article" date="2014" name="Int. J. Syst. Evol. Microbiol.">
        <title>Complete genome sequence of Corynebacterium casei LMG S-19264T (=DSM 44701T), isolated from a smear-ripened cheese.</title>
        <authorList>
            <consortium name="US DOE Joint Genome Institute (JGI-PGF)"/>
            <person name="Walter F."/>
            <person name="Albersmeier A."/>
            <person name="Kalinowski J."/>
            <person name="Ruckert C."/>
        </authorList>
    </citation>
    <scope>NUCLEOTIDE SEQUENCE</scope>
    <source>
        <strain evidence="3">VKM Ac-1321</strain>
    </source>
</reference>
<organism evidence="3 4">
    <name type="scientific">Dactylosporangium matsuzakiense</name>
    <dbReference type="NCBI Taxonomy" id="53360"/>
    <lineage>
        <taxon>Bacteria</taxon>
        <taxon>Bacillati</taxon>
        <taxon>Actinomycetota</taxon>
        <taxon>Actinomycetes</taxon>
        <taxon>Micromonosporales</taxon>
        <taxon>Micromonosporaceae</taxon>
        <taxon>Dactylosporangium</taxon>
    </lineage>
</organism>
<protein>
    <submittedName>
        <fullName evidence="3">Uncharacterized protein</fullName>
    </submittedName>
</protein>
<dbReference type="AlphaFoldDB" id="A0A9W6NNH2"/>
<comment type="caution">
    <text evidence="3">The sequence shown here is derived from an EMBL/GenBank/DDBJ whole genome shotgun (WGS) entry which is preliminary data.</text>
</comment>
<evidence type="ECO:0000313" key="4">
    <source>
        <dbReference type="Proteomes" id="UP001143480"/>
    </source>
</evidence>
<evidence type="ECO:0000256" key="2">
    <source>
        <dbReference type="SAM" id="Phobius"/>
    </source>
</evidence>
<evidence type="ECO:0000256" key="1">
    <source>
        <dbReference type="SAM" id="MobiDB-lite"/>
    </source>
</evidence>
<keyword evidence="2" id="KW-0812">Transmembrane</keyword>
<feature type="transmembrane region" description="Helical" evidence="2">
    <location>
        <begin position="12"/>
        <end position="31"/>
    </location>
</feature>
<keyword evidence="2" id="KW-0472">Membrane</keyword>
<feature type="transmembrane region" description="Helical" evidence="2">
    <location>
        <begin position="80"/>
        <end position="100"/>
    </location>
</feature>
<reference evidence="3" key="2">
    <citation type="submission" date="2023-01" db="EMBL/GenBank/DDBJ databases">
        <authorList>
            <person name="Sun Q."/>
            <person name="Evtushenko L."/>
        </authorList>
    </citation>
    <scope>NUCLEOTIDE SEQUENCE</scope>
    <source>
        <strain evidence="3">VKM Ac-1321</strain>
    </source>
</reference>
<gene>
    <name evidence="3" type="ORF">GCM10017581_049670</name>
</gene>
<feature type="region of interest" description="Disordered" evidence="1">
    <location>
        <begin position="223"/>
        <end position="243"/>
    </location>
</feature>
<dbReference type="Proteomes" id="UP001143480">
    <property type="component" value="Unassembled WGS sequence"/>
</dbReference>
<dbReference type="RefSeq" id="WP_261961268.1">
    <property type="nucleotide sequence ID" value="NZ_BAAAXA010000001.1"/>
</dbReference>
<keyword evidence="4" id="KW-1185">Reference proteome</keyword>
<proteinExistence type="predicted"/>